<dbReference type="AlphaFoldDB" id="A0A9E8CMV1"/>
<reference evidence="1" key="1">
    <citation type="submission" date="2022-08" db="EMBL/GenBank/DDBJ databases">
        <title>Complete Genome Sequences of 2 Bosea sp. soil isolates.</title>
        <authorList>
            <person name="Alvarez Arevalo M."/>
            <person name="Sterndorff E.B."/>
            <person name="Faurdal D."/>
            <person name="Joergensen T.S."/>
            <person name="Weber T."/>
        </authorList>
    </citation>
    <scope>NUCLEOTIDE SEQUENCE</scope>
    <source>
        <strain evidence="1">NBC_00436</strain>
    </source>
</reference>
<sequence length="55" mass="5704">MPSATWIEPAFEGYAATEITGIRQGSSNAAVPLPADLDGYLEAAARVLNDLKLAG</sequence>
<dbReference type="EMBL" id="CP102774">
    <property type="protein sequence ID" value="UZF89352.1"/>
    <property type="molecule type" value="Genomic_DNA"/>
</dbReference>
<evidence type="ECO:0000313" key="1">
    <source>
        <dbReference type="EMBL" id="UZF89352.1"/>
    </source>
</evidence>
<gene>
    <name evidence="1" type="ORF">NWE54_11450</name>
</gene>
<accession>A0A9E8CMV1</accession>
<protein>
    <submittedName>
        <fullName evidence="1">Bacteriocin family protein</fullName>
    </submittedName>
</protein>
<name>A0A9E8CMV1_9HYPH</name>
<proteinExistence type="predicted"/>
<organism evidence="1">
    <name type="scientific">Bosea sp. NBC_00436</name>
    <dbReference type="NCBI Taxonomy" id="2969620"/>
    <lineage>
        <taxon>Bacteria</taxon>
        <taxon>Pseudomonadati</taxon>
        <taxon>Pseudomonadota</taxon>
        <taxon>Alphaproteobacteria</taxon>
        <taxon>Hyphomicrobiales</taxon>
        <taxon>Boseaceae</taxon>
        <taxon>Bosea</taxon>
    </lineage>
</organism>